<feature type="compositionally biased region" description="Low complexity" evidence="1">
    <location>
        <begin position="63"/>
        <end position="74"/>
    </location>
</feature>
<evidence type="ECO:0000313" key="2">
    <source>
        <dbReference type="EMBL" id="MBU8544461.1"/>
    </source>
</evidence>
<proteinExistence type="predicted"/>
<protein>
    <submittedName>
        <fullName evidence="2">Uncharacterized protein</fullName>
    </submittedName>
</protein>
<sequence length="89" mass="9646">MAWPFRAFRLPPAISTDVKEGGAAGVVQGWNVNFPIRERQAAVDADRLGVRVPRGKVRRRARTVSASTKSASASPRKLCGHPCSAKHQP</sequence>
<accession>A0ABS6H7V2</accession>
<reference evidence="2 3" key="1">
    <citation type="submission" date="2021-01" db="EMBL/GenBank/DDBJ databases">
        <title>Roseomonas sp. nov, a bacterium isolated from an oil production mixture in Yumen Oilfield.</title>
        <authorList>
            <person name="Wu D."/>
        </authorList>
    </citation>
    <scope>NUCLEOTIDE SEQUENCE [LARGE SCALE GENOMIC DNA]</scope>
    <source>
        <strain evidence="2 3">ROY-5-3</strain>
    </source>
</reference>
<dbReference type="RefSeq" id="WP_216875746.1">
    <property type="nucleotide sequence ID" value="NZ_JAERQM010000003.1"/>
</dbReference>
<comment type="caution">
    <text evidence="2">The sequence shown here is derived from an EMBL/GenBank/DDBJ whole genome shotgun (WGS) entry which is preliminary data.</text>
</comment>
<dbReference type="EMBL" id="JAERQM010000003">
    <property type="protein sequence ID" value="MBU8544461.1"/>
    <property type="molecule type" value="Genomic_DNA"/>
</dbReference>
<keyword evidence="3" id="KW-1185">Reference proteome</keyword>
<name>A0ABS6H7V2_9PROT</name>
<evidence type="ECO:0000313" key="3">
    <source>
        <dbReference type="Proteomes" id="UP000689967"/>
    </source>
</evidence>
<gene>
    <name evidence="2" type="ORF">JJQ90_12140</name>
</gene>
<organism evidence="2 3">
    <name type="scientific">Falsiroseomonas oleicola</name>
    <dbReference type="NCBI Taxonomy" id="2801474"/>
    <lineage>
        <taxon>Bacteria</taxon>
        <taxon>Pseudomonadati</taxon>
        <taxon>Pseudomonadota</taxon>
        <taxon>Alphaproteobacteria</taxon>
        <taxon>Acetobacterales</taxon>
        <taxon>Roseomonadaceae</taxon>
        <taxon>Falsiroseomonas</taxon>
    </lineage>
</organism>
<dbReference type="Proteomes" id="UP000689967">
    <property type="component" value="Unassembled WGS sequence"/>
</dbReference>
<feature type="region of interest" description="Disordered" evidence="1">
    <location>
        <begin position="59"/>
        <end position="89"/>
    </location>
</feature>
<evidence type="ECO:0000256" key="1">
    <source>
        <dbReference type="SAM" id="MobiDB-lite"/>
    </source>
</evidence>